<dbReference type="EMBL" id="QOWE01000017">
    <property type="protein sequence ID" value="RCR67767.1"/>
    <property type="molecule type" value="Genomic_DNA"/>
</dbReference>
<dbReference type="Gene3D" id="3.40.50.300">
    <property type="entry name" value="P-loop containing nucleotide triphosphate hydrolases"/>
    <property type="match status" value="1"/>
</dbReference>
<keyword evidence="5" id="KW-0812">Transmembrane</keyword>
<dbReference type="PROSITE" id="PS50082">
    <property type="entry name" value="WD_REPEATS_2"/>
    <property type="match status" value="3"/>
</dbReference>
<dbReference type="Pfam" id="PF00400">
    <property type="entry name" value="WD40"/>
    <property type="match status" value="5"/>
</dbReference>
<dbReference type="AlphaFoldDB" id="A0A368JJD7"/>
<evidence type="ECO:0000313" key="7">
    <source>
        <dbReference type="EMBL" id="RCR67767.1"/>
    </source>
</evidence>
<dbReference type="PANTHER" id="PTHR44019">
    <property type="entry name" value="WD REPEAT-CONTAINING PROTEIN 55"/>
    <property type="match status" value="1"/>
</dbReference>
<evidence type="ECO:0000256" key="2">
    <source>
        <dbReference type="ARBA" id="ARBA00022737"/>
    </source>
</evidence>
<feature type="compositionally biased region" description="Basic and acidic residues" evidence="4">
    <location>
        <begin position="599"/>
        <end position="637"/>
    </location>
</feature>
<dbReference type="SUPFAM" id="SSF52540">
    <property type="entry name" value="P-loop containing nucleoside triphosphate hydrolases"/>
    <property type="match status" value="1"/>
</dbReference>
<evidence type="ECO:0000313" key="8">
    <source>
        <dbReference type="Proteomes" id="UP000253383"/>
    </source>
</evidence>
<evidence type="ECO:0000256" key="4">
    <source>
        <dbReference type="SAM" id="MobiDB-lite"/>
    </source>
</evidence>
<keyword evidence="5" id="KW-1133">Transmembrane helix</keyword>
<feature type="repeat" description="WD" evidence="3">
    <location>
        <begin position="900"/>
        <end position="934"/>
    </location>
</feature>
<dbReference type="RefSeq" id="WP_114407898.1">
    <property type="nucleotide sequence ID" value="NZ_QOWE01000017.1"/>
</dbReference>
<dbReference type="InterPro" id="IPR050505">
    <property type="entry name" value="WDR55/POC1"/>
</dbReference>
<dbReference type="Proteomes" id="UP000253383">
    <property type="component" value="Unassembled WGS sequence"/>
</dbReference>
<dbReference type="CDD" id="cd00200">
    <property type="entry name" value="WD40"/>
    <property type="match status" value="1"/>
</dbReference>
<comment type="caution">
    <text evidence="7">The sequence shown here is derived from an EMBL/GenBank/DDBJ whole genome shotgun (WGS) entry which is preliminary data.</text>
</comment>
<evidence type="ECO:0000259" key="6">
    <source>
        <dbReference type="Pfam" id="PF20703"/>
    </source>
</evidence>
<dbReference type="PROSITE" id="PS50294">
    <property type="entry name" value="WD_REPEATS_REGION"/>
    <property type="match status" value="2"/>
</dbReference>
<dbReference type="OrthoDB" id="414967at2"/>
<feature type="repeat" description="WD" evidence="3">
    <location>
        <begin position="939"/>
        <end position="974"/>
    </location>
</feature>
<gene>
    <name evidence="7" type="ORF">DUE52_20425</name>
</gene>
<dbReference type="SMART" id="SM00320">
    <property type="entry name" value="WD40"/>
    <property type="match status" value="7"/>
</dbReference>
<dbReference type="PANTHER" id="PTHR44019:SF8">
    <property type="entry name" value="POC1 CENTRIOLAR PROTEIN HOMOLOG"/>
    <property type="match status" value="1"/>
</dbReference>
<evidence type="ECO:0000256" key="3">
    <source>
        <dbReference type="PROSITE-ProRule" id="PRU00221"/>
    </source>
</evidence>
<keyword evidence="2" id="KW-0677">Repeat</keyword>
<name>A0A368JJD7_9BACT</name>
<evidence type="ECO:0000256" key="1">
    <source>
        <dbReference type="ARBA" id="ARBA00022574"/>
    </source>
</evidence>
<reference evidence="7 8" key="1">
    <citation type="submission" date="2018-07" db="EMBL/GenBank/DDBJ databases">
        <title>Genome analysis of Larkinella rosea.</title>
        <authorList>
            <person name="Zhou Z."/>
            <person name="Wang G."/>
        </authorList>
    </citation>
    <scope>NUCLEOTIDE SEQUENCE [LARGE SCALE GENOMIC DNA]</scope>
    <source>
        <strain evidence="8">zzj9</strain>
    </source>
</reference>
<dbReference type="InterPro" id="IPR049052">
    <property type="entry name" value="nSTAND1"/>
</dbReference>
<sequence length="1055" mass="118491">MIETYPKVAFANPFPGLRSFEPEDSRLFFGRENQIHDLKERLADAHFLAIVGSSGSGKSSLVKAGLVPQLLTSNLPSAPFKTWQVISFNPEATPTRNFALALHQTFARQNRPFAERFSPEDVETWLRTKPETLLDWCENANLLIVIDQFEDVFRYQSTDDGREDVAGFINLILALSRRQNESVYVVLTMRSDYLDDCTDYEGLTEAINHGSYLLPKMNRDEIRQAIVTPIQVMGAGISEELTTRLLTDIGNRADQLPILQHALMRTWNYWQLNRNTDNSIDLSDYEAIGTMQKAITVHAEEVYGNLPDEKSQLATEKLFKALIVLGAGNTSVIRPIPVGTISEISGVNQYLLIDVLNRFRERDVAFLTPSIALHADPELIIDISHERLMILWERLQTWVKEETDSAKFYKQVSRSATLYHEGKTGLWVNPELQIGLKWLAENRPTPAWANRYDPYLERAVNFLEYSRNQYEFEIRNKEERQKRELKRARFFAAFLGVGSLISLFFLIVSAVLRTEALQSEETAIAEKKIALFERNRAEAQTREAITQKKIAEQQEIMAEQQKRLTEEQRVIAVRGQQTVELKRQEAETARQLAVAQTQRAEEARNDAQRQRHQAEEARKEAEQQKSRAEGSQKEAEAQRSVAQTAQQFAEQQRGKAVARTVAIQSYQLNENTQDDLSALLALEAYRLNVKNGGLPDNPDIFNALSKSSDANTVLRPHADVVRTVAMQPGSNGSLMATGSDDGTVKLWANGELNRAPLSLKTPRRNANGVRAVAVSPDGKTVFGGSENGWLYGWNTEKPEAMPSAIKAHEVPVLALLPVDGSSRLISVSGDGQVRNWKPAANRLDSLQNNRSGFAIYCARLTRDGKRLVCGSNNGQILSFDATDLTKKPEVIARRQFGNRVTALAFSPDGTQLLTGTSNGLLYAWKLTGNAPEAVGSLLSGRHSSTVSDIVFSPNGKLVASSSADWSIHIWDYNNLIKQQQPIVINDFDSWVMAIRFSNDGKRLIACGADRTVRIRNIDPADLYAELARKVKRNLSTEEWEKYIGKDIPYEKTKPD</sequence>
<evidence type="ECO:0000256" key="5">
    <source>
        <dbReference type="SAM" id="Phobius"/>
    </source>
</evidence>
<dbReference type="Pfam" id="PF20703">
    <property type="entry name" value="nSTAND1"/>
    <property type="match status" value="1"/>
</dbReference>
<keyword evidence="5" id="KW-0472">Membrane</keyword>
<proteinExistence type="predicted"/>
<dbReference type="InterPro" id="IPR015943">
    <property type="entry name" value="WD40/YVTN_repeat-like_dom_sf"/>
</dbReference>
<feature type="repeat" description="WD" evidence="3">
    <location>
        <begin position="714"/>
        <end position="747"/>
    </location>
</feature>
<keyword evidence="1 3" id="KW-0853">WD repeat</keyword>
<protein>
    <recommendedName>
        <fullName evidence="6">Novel STAND NTPase 1 domain-containing protein</fullName>
    </recommendedName>
</protein>
<dbReference type="InterPro" id="IPR027417">
    <property type="entry name" value="P-loop_NTPase"/>
</dbReference>
<dbReference type="InterPro" id="IPR036322">
    <property type="entry name" value="WD40_repeat_dom_sf"/>
</dbReference>
<dbReference type="InterPro" id="IPR001680">
    <property type="entry name" value="WD40_rpt"/>
</dbReference>
<organism evidence="7 8">
    <name type="scientific">Larkinella punicea</name>
    <dbReference type="NCBI Taxonomy" id="2315727"/>
    <lineage>
        <taxon>Bacteria</taxon>
        <taxon>Pseudomonadati</taxon>
        <taxon>Bacteroidota</taxon>
        <taxon>Cytophagia</taxon>
        <taxon>Cytophagales</taxon>
        <taxon>Spirosomataceae</taxon>
        <taxon>Larkinella</taxon>
    </lineage>
</organism>
<dbReference type="Gene3D" id="2.130.10.10">
    <property type="entry name" value="YVTN repeat-like/Quinoprotein amine dehydrogenase"/>
    <property type="match status" value="2"/>
</dbReference>
<feature type="transmembrane region" description="Helical" evidence="5">
    <location>
        <begin position="490"/>
        <end position="512"/>
    </location>
</feature>
<accession>A0A368JJD7</accession>
<keyword evidence="8" id="KW-1185">Reference proteome</keyword>
<feature type="domain" description="Novel STAND NTPase 1" evidence="6">
    <location>
        <begin position="13"/>
        <end position="422"/>
    </location>
</feature>
<feature type="region of interest" description="Disordered" evidence="4">
    <location>
        <begin position="592"/>
        <end position="646"/>
    </location>
</feature>
<dbReference type="SUPFAM" id="SSF50978">
    <property type="entry name" value="WD40 repeat-like"/>
    <property type="match status" value="1"/>
</dbReference>